<dbReference type="InterPro" id="IPR014748">
    <property type="entry name" value="Enoyl-CoA_hydra_C"/>
</dbReference>
<dbReference type="Gene3D" id="1.10.12.10">
    <property type="entry name" value="Lyase 2-enoyl-coa Hydratase, Chain A, domain 2"/>
    <property type="match status" value="1"/>
</dbReference>
<reference evidence="2" key="1">
    <citation type="journal article" date="2014" name="Front. Microbiol.">
        <title>High frequency of phylogenetically diverse reductive dehalogenase-homologous genes in deep subseafloor sedimentary metagenomes.</title>
        <authorList>
            <person name="Kawai M."/>
            <person name="Futagami T."/>
            <person name="Toyoda A."/>
            <person name="Takaki Y."/>
            <person name="Nishi S."/>
            <person name="Hori S."/>
            <person name="Arai W."/>
            <person name="Tsubouchi T."/>
            <person name="Morono Y."/>
            <person name="Uchiyama I."/>
            <person name="Ito T."/>
            <person name="Fujiyama A."/>
            <person name="Inagaki F."/>
            <person name="Takami H."/>
        </authorList>
    </citation>
    <scope>NUCLEOTIDE SEQUENCE</scope>
    <source>
        <strain evidence="2">Expedition CK06-06</strain>
    </source>
</reference>
<keyword evidence="1" id="KW-0456">Lyase</keyword>
<name>X1RMW6_9ZZZZ</name>
<dbReference type="EMBL" id="BARW01006880">
    <property type="protein sequence ID" value="GAI81963.1"/>
    <property type="molecule type" value="Genomic_DNA"/>
</dbReference>
<accession>X1RMW6</accession>
<dbReference type="GO" id="GO:0006635">
    <property type="term" value="P:fatty acid beta-oxidation"/>
    <property type="evidence" value="ECO:0007669"/>
    <property type="project" value="TreeGrafter"/>
</dbReference>
<protein>
    <recommendedName>
        <fullName evidence="3">Enoyl-CoA hydratase</fullName>
    </recommendedName>
</protein>
<proteinExistence type="predicted"/>
<dbReference type="InterPro" id="IPR001753">
    <property type="entry name" value="Enoyl-CoA_hydra/iso"/>
</dbReference>
<dbReference type="SUPFAM" id="SSF52096">
    <property type="entry name" value="ClpP/crotonase"/>
    <property type="match status" value="1"/>
</dbReference>
<dbReference type="PANTHER" id="PTHR11941:SF54">
    <property type="entry name" value="ENOYL-COA HYDRATASE, MITOCHONDRIAL"/>
    <property type="match status" value="1"/>
</dbReference>
<organism evidence="2">
    <name type="scientific">marine sediment metagenome</name>
    <dbReference type="NCBI Taxonomy" id="412755"/>
    <lineage>
        <taxon>unclassified sequences</taxon>
        <taxon>metagenomes</taxon>
        <taxon>ecological metagenomes</taxon>
    </lineage>
</organism>
<dbReference type="InterPro" id="IPR029045">
    <property type="entry name" value="ClpP/crotonase-like_dom_sf"/>
</dbReference>
<dbReference type="AlphaFoldDB" id="X1RMW6"/>
<evidence type="ECO:0000313" key="2">
    <source>
        <dbReference type="EMBL" id="GAI81963.1"/>
    </source>
</evidence>
<evidence type="ECO:0000256" key="1">
    <source>
        <dbReference type="ARBA" id="ARBA00023239"/>
    </source>
</evidence>
<dbReference type="Gene3D" id="3.90.226.10">
    <property type="entry name" value="2-enoyl-CoA Hydratase, Chain A, domain 1"/>
    <property type="match status" value="1"/>
</dbReference>
<dbReference type="Pfam" id="PF00378">
    <property type="entry name" value="ECH_1"/>
    <property type="match status" value="1"/>
</dbReference>
<gene>
    <name evidence="2" type="ORF">S12H4_14425</name>
</gene>
<sequence>IIASKRSTFGFPEIKRGVAPFNGGTQRLIRNLGKIRTKTMIFFGDHYNAEEMFKWGIISFLVDDEKFENFVHQKASWIGNAPTKSLFVIKKAIDYGSQAPLNLGLQFEHLGYAINSQSKDVIEGVTAFLQKREPKFTGE</sequence>
<dbReference type="CDD" id="cd06558">
    <property type="entry name" value="crotonase-like"/>
    <property type="match status" value="1"/>
</dbReference>
<evidence type="ECO:0008006" key="3">
    <source>
        <dbReference type="Google" id="ProtNLM"/>
    </source>
</evidence>
<feature type="non-terminal residue" evidence="2">
    <location>
        <position position="1"/>
    </location>
</feature>
<dbReference type="PANTHER" id="PTHR11941">
    <property type="entry name" value="ENOYL-COA HYDRATASE-RELATED"/>
    <property type="match status" value="1"/>
</dbReference>
<comment type="caution">
    <text evidence="2">The sequence shown here is derived from an EMBL/GenBank/DDBJ whole genome shotgun (WGS) entry which is preliminary data.</text>
</comment>
<dbReference type="GO" id="GO:0016829">
    <property type="term" value="F:lyase activity"/>
    <property type="evidence" value="ECO:0007669"/>
    <property type="project" value="UniProtKB-KW"/>
</dbReference>